<sequence>MVKVKSTNVRRPYQGGELHDLLCLHFPQHRTPNLVFDVPRIARDLGFVNETIYRCLRKDWISVEVSKKLIALSEDLQLDDIFEEDRYPEKPLAPVDLLAFLFNEY</sequence>
<gene>
    <name evidence="1" type="ORF">P1J78_22125</name>
</gene>
<dbReference type="EMBL" id="JARGYC010000094">
    <property type="protein sequence ID" value="MDF0603433.1"/>
    <property type="molecule type" value="Genomic_DNA"/>
</dbReference>
<organism evidence="1 2">
    <name type="scientific">Psychromarinibacter sediminicola</name>
    <dbReference type="NCBI Taxonomy" id="3033385"/>
    <lineage>
        <taxon>Bacteria</taxon>
        <taxon>Pseudomonadati</taxon>
        <taxon>Pseudomonadota</taxon>
        <taxon>Alphaproteobacteria</taxon>
        <taxon>Rhodobacterales</taxon>
        <taxon>Paracoccaceae</taxon>
        <taxon>Psychromarinibacter</taxon>
    </lineage>
</organism>
<keyword evidence="2" id="KW-1185">Reference proteome</keyword>
<accession>A0AAE3NTV2</accession>
<protein>
    <submittedName>
        <fullName evidence="1">Uncharacterized protein</fullName>
    </submittedName>
</protein>
<evidence type="ECO:0000313" key="2">
    <source>
        <dbReference type="Proteomes" id="UP001220964"/>
    </source>
</evidence>
<comment type="caution">
    <text evidence="1">The sequence shown here is derived from an EMBL/GenBank/DDBJ whole genome shotgun (WGS) entry which is preliminary data.</text>
</comment>
<dbReference type="Proteomes" id="UP001220964">
    <property type="component" value="Unassembled WGS sequence"/>
</dbReference>
<reference evidence="1" key="1">
    <citation type="submission" date="2023-03" db="EMBL/GenBank/DDBJ databases">
        <title>Multiphase analysis and comparison of six strains from genera Psychromarinibacter, Lutimaribacter, and Maritimibacter, including a novel species: Psychromarinibacter sediminicola sp. nov.</title>
        <authorList>
            <person name="Wang Y.-H."/>
            <person name="Ye M.-Q."/>
            <person name="Du Z.-J."/>
        </authorList>
    </citation>
    <scope>NUCLEOTIDE SEQUENCE</scope>
    <source>
        <strain evidence="1">C21-152</strain>
    </source>
</reference>
<name>A0AAE3NTV2_9RHOB</name>
<proteinExistence type="predicted"/>
<dbReference type="AlphaFoldDB" id="A0AAE3NTV2"/>
<dbReference type="RefSeq" id="WP_275569553.1">
    <property type="nucleotide sequence ID" value="NZ_JARGYC010000094.1"/>
</dbReference>
<evidence type="ECO:0000313" key="1">
    <source>
        <dbReference type="EMBL" id="MDF0603433.1"/>
    </source>
</evidence>